<protein>
    <submittedName>
        <fullName evidence="2">Putative PIN family toxin of toxin-antitoxin system</fullName>
    </submittedName>
</protein>
<dbReference type="PANTHER" id="PTHR34610:SF3">
    <property type="entry name" value="SSL7007 PROTEIN"/>
    <property type="match status" value="1"/>
</dbReference>
<dbReference type="EMBL" id="SLXD01000026">
    <property type="protein sequence ID" value="TCO96895.1"/>
    <property type="molecule type" value="Genomic_DNA"/>
</dbReference>
<evidence type="ECO:0000313" key="2">
    <source>
        <dbReference type="EMBL" id="TCO96895.1"/>
    </source>
</evidence>
<reference evidence="2 3" key="1">
    <citation type="submission" date="2019-03" db="EMBL/GenBank/DDBJ databases">
        <title>Genomic Encyclopedia of Type Strains, Phase IV (KMG-IV): sequencing the most valuable type-strain genomes for metagenomic binning, comparative biology and taxonomic classification.</title>
        <authorList>
            <person name="Goeker M."/>
        </authorList>
    </citation>
    <scope>NUCLEOTIDE SEQUENCE [LARGE SCALE GENOMIC DNA]</scope>
    <source>
        <strain evidence="2 3">DSM 1709</strain>
    </source>
</reference>
<dbReference type="OrthoDB" id="9792229at2"/>
<proteinExistence type="predicted"/>
<accession>A0A4R2M3U2</accession>
<dbReference type="GeneID" id="99687308"/>
<dbReference type="Proteomes" id="UP000295106">
    <property type="component" value="Unassembled WGS sequence"/>
</dbReference>
<name>A0A4R2M3U2_RUBGE</name>
<evidence type="ECO:0000313" key="3">
    <source>
        <dbReference type="Proteomes" id="UP000295106"/>
    </source>
</evidence>
<dbReference type="PANTHER" id="PTHR34610">
    <property type="entry name" value="SSL7007 PROTEIN"/>
    <property type="match status" value="1"/>
</dbReference>
<dbReference type="InterPro" id="IPR029060">
    <property type="entry name" value="PIN-like_dom_sf"/>
</dbReference>
<comment type="caution">
    <text evidence="2">The sequence shown here is derived from an EMBL/GenBank/DDBJ whole genome shotgun (WGS) entry which is preliminary data.</text>
</comment>
<dbReference type="Pfam" id="PF13470">
    <property type="entry name" value="PIN_3"/>
    <property type="match status" value="1"/>
</dbReference>
<sequence length="146" mass="15817">MDEVVAGAADVVLDTNVVLDWLVFDDPATRPLAAALEAGQLRWIATGPMLDELLHVLQRPELDRWRPACEAARERVVAAGCRVEMPPARGRAPICRDAADQMFIDLALAWGAPWLLTRDKALLQLARAARGAGTTVCTPARWAPAA</sequence>
<dbReference type="SUPFAM" id="SSF88723">
    <property type="entry name" value="PIN domain-like"/>
    <property type="match status" value="1"/>
</dbReference>
<organism evidence="2 3">
    <name type="scientific">Rubrivivax gelatinosus</name>
    <name type="common">Rhodocyclus gelatinosus</name>
    <name type="synonym">Rhodopseudomonas gelatinosa</name>
    <dbReference type="NCBI Taxonomy" id="28068"/>
    <lineage>
        <taxon>Bacteria</taxon>
        <taxon>Pseudomonadati</taxon>
        <taxon>Pseudomonadota</taxon>
        <taxon>Betaproteobacteria</taxon>
        <taxon>Burkholderiales</taxon>
        <taxon>Sphaerotilaceae</taxon>
        <taxon>Rubrivivax</taxon>
    </lineage>
</organism>
<dbReference type="InterPro" id="IPR002716">
    <property type="entry name" value="PIN_dom"/>
</dbReference>
<dbReference type="NCBIfam" id="TIGR00305">
    <property type="entry name" value="putative toxin-antitoxin system toxin component, PIN family"/>
    <property type="match status" value="1"/>
</dbReference>
<dbReference type="InterPro" id="IPR002850">
    <property type="entry name" value="PIN_toxin-like"/>
</dbReference>
<dbReference type="AlphaFoldDB" id="A0A4R2M3U2"/>
<dbReference type="RefSeq" id="WP_132649791.1">
    <property type="nucleotide sequence ID" value="NZ_CP181386.1"/>
</dbReference>
<evidence type="ECO:0000259" key="1">
    <source>
        <dbReference type="Pfam" id="PF13470"/>
    </source>
</evidence>
<gene>
    <name evidence="2" type="ORF">EV684_1265</name>
</gene>
<feature type="domain" description="PIN" evidence="1">
    <location>
        <begin position="11"/>
        <end position="121"/>
    </location>
</feature>